<dbReference type="Pfam" id="PF12040">
    <property type="entry name" value="DUF3526"/>
    <property type="match status" value="1"/>
</dbReference>
<keyword evidence="1" id="KW-0812">Transmembrane</keyword>
<name>A0ABU7XRL3_9FLAO</name>
<feature type="transmembrane region" description="Helical" evidence="1">
    <location>
        <begin position="18"/>
        <end position="36"/>
    </location>
</feature>
<feature type="transmembrane region" description="Helical" evidence="1">
    <location>
        <begin position="199"/>
        <end position="219"/>
    </location>
</feature>
<protein>
    <submittedName>
        <fullName evidence="2">ABC transporter permease subunit</fullName>
    </submittedName>
</protein>
<proteinExistence type="predicted"/>
<keyword evidence="3" id="KW-1185">Reference proteome</keyword>
<gene>
    <name evidence="2" type="ORF">N1F79_09410</name>
</gene>
<dbReference type="EMBL" id="JAODOP010000004">
    <property type="protein sequence ID" value="MEF3833346.1"/>
    <property type="molecule type" value="Genomic_DNA"/>
</dbReference>
<reference evidence="2 3" key="1">
    <citation type="submission" date="2022-09" db="EMBL/GenBank/DDBJ databases">
        <title>Genome sequencing of Flavivirga sp. MEBiC05379.</title>
        <authorList>
            <person name="Oh H.-M."/>
            <person name="Kwon K.K."/>
            <person name="Park M.J."/>
            <person name="Yang S.-H."/>
        </authorList>
    </citation>
    <scope>NUCLEOTIDE SEQUENCE [LARGE SCALE GENOMIC DNA]</scope>
    <source>
        <strain evidence="2 3">MEBiC05379</strain>
    </source>
</reference>
<dbReference type="RefSeq" id="WP_303305694.1">
    <property type="nucleotide sequence ID" value="NZ_JAODOP010000004.1"/>
</dbReference>
<comment type="caution">
    <text evidence="2">The sequence shown here is derived from an EMBL/GenBank/DDBJ whole genome shotgun (WGS) entry which is preliminary data.</text>
</comment>
<accession>A0ABU7XRL3</accession>
<keyword evidence="1" id="KW-0472">Membrane</keyword>
<feature type="transmembrane region" description="Helical" evidence="1">
    <location>
        <begin position="258"/>
        <end position="276"/>
    </location>
</feature>
<feature type="transmembrane region" description="Helical" evidence="1">
    <location>
        <begin position="141"/>
        <end position="163"/>
    </location>
</feature>
<dbReference type="PANTHER" id="PTHR43471">
    <property type="entry name" value="ABC TRANSPORTER PERMEASE"/>
    <property type="match status" value="1"/>
</dbReference>
<evidence type="ECO:0000256" key="1">
    <source>
        <dbReference type="SAM" id="Phobius"/>
    </source>
</evidence>
<keyword evidence="1" id="KW-1133">Transmembrane helix</keyword>
<feature type="transmembrane region" description="Helical" evidence="1">
    <location>
        <begin position="225"/>
        <end position="246"/>
    </location>
</feature>
<dbReference type="PANTHER" id="PTHR43471:SF14">
    <property type="entry name" value="ABC-2 TYPE TRANSPORT SYSTEM PERMEASE PROTEIN"/>
    <property type="match status" value="1"/>
</dbReference>
<evidence type="ECO:0000313" key="3">
    <source>
        <dbReference type="Proteomes" id="UP001337305"/>
    </source>
</evidence>
<organism evidence="2 3">
    <name type="scientific">Flavivirga spongiicola</name>
    <dbReference type="NCBI Taxonomy" id="421621"/>
    <lineage>
        <taxon>Bacteria</taxon>
        <taxon>Pseudomonadati</taxon>
        <taxon>Bacteroidota</taxon>
        <taxon>Flavobacteriia</taxon>
        <taxon>Flavobacteriales</taxon>
        <taxon>Flavobacteriaceae</taxon>
        <taxon>Flavivirga</taxon>
    </lineage>
</organism>
<feature type="transmembrane region" description="Helical" evidence="1">
    <location>
        <begin position="445"/>
        <end position="463"/>
    </location>
</feature>
<dbReference type="Proteomes" id="UP001337305">
    <property type="component" value="Unassembled WGS sequence"/>
</dbReference>
<dbReference type="InterPro" id="IPR021913">
    <property type="entry name" value="DUF3526"/>
</dbReference>
<sequence>MFSYNFTYELKLLIRNKWLPILGLLLVITFAFAAFNGNSRTQKRIKEITNIETKTELSDANMLKLLDSVEKGLEVKTSFRQIPNTPMAIGYQHPRAVTMTPNGMSAIAIGQSDIFTDVIMPITVDDDFSIDFTEMTSSIQLLFGSFDLTFVIIYLLPLLIIAFSYNILSAEKERGALRLLASQPISIYKWIFQKMLLRFFWLSLIVIIALVISFLINSIDLVQIQFIWLLGLILVYMLFWFSLSFLINLMGSSSAKNAVFLIGLWVFLVLLIPSTINQIANNIYPIPSRSKMVNTMRTLKVDVSKKQDKVLDHYLRDHPELASKEDKGNYTFWHKYMASLDLVAQEINPLFSLYDEQLKAQQSWVKKWTWLSPSLVINKEMNRISGNSTADYQNFKNQALTFSKHWRNHLIFMLYSKQAFTTKDYRILPKFTYKPLKLNGIGKHIIIEFILCVFIGLLGIYLFKKRLQKGIAILNN</sequence>
<evidence type="ECO:0000313" key="2">
    <source>
        <dbReference type="EMBL" id="MEF3833346.1"/>
    </source>
</evidence>